<evidence type="ECO:0000313" key="2">
    <source>
        <dbReference type="Proteomes" id="UP000309544"/>
    </source>
</evidence>
<organism evidence="1 2">
    <name type="scientific">Prosthecochloris vibrioformis</name>
    <name type="common">Chlorobium vibrioforme</name>
    <dbReference type="NCBI Taxonomy" id="1098"/>
    <lineage>
        <taxon>Bacteria</taxon>
        <taxon>Pseudomonadati</taxon>
        <taxon>Chlorobiota</taxon>
        <taxon>Chlorobiia</taxon>
        <taxon>Chlorobiales</taxon>
        <taxon>Chlorobiaceae</taxon>
        <taxon>Prosthecochloris</taxon>
    </lineage>
</organism>
<evidence type="ECO:0000313" key="1">
    <source>
        <dbReference type="EMBL" id="TNJ36933.1"/>
    </source>
</evidence>
<accession>A0A5C4S089</accession>
<reference evidence="1 2" key="1">
    <citation type="submission" date="2019-05" db="EMBL/GenBank/DDBJ databases">
        <title>Draft Whole-Genome sequence of the green sulfur bacterium Prosthecochloris vibrioformis DSM 260.</title>
        <authorList>
            <person name="Meyer T.E."/>
            <person name="Kyndt J.A."/>
        </authorList>
    </citation>
    <scope>NUCLEOTIDE SEQUENCE [LARGE SCALE GENOMIC DNA]</scope>
    <source>
        <strain evidence="1 2">DSM 260</strain>
    </source>
</reference>
<evidence type="ECO:0008006" key="3">
    <source>
        <dbReference type="Google" id="ProtNLM"/>
    </source>
</evidence>
<comment type="caution">
    <text evidence="1">The sequence shown here is derived from an EMBL/GenBank/DDBJ whole genome shotgun (WGS) entry which is preliminary data.</text>
</comment>
<dbReference type="EMBL" id="VDCI01000003">
    <property type="protein sequence ID" value="TNJ36933.1"/>
    <property type="molecule type" value="Genomic_DNA"/>
</dbReference>
<name>A0A5C4S089_PROVB</name>
<gene>
    <name evidence="1" type="ORF">FGF68_05000</name>
</gene>
<keyword evidence="2" id="KW-1185">Reference proteome</keyword>
<sequence length="108" mass="12013">MSIRQLFLFAFVLSFAFSCSGPSRGLDEDERRFAGFYADYLLMTSVHTDDATVPVRLAGAEELDSLLSKHGIGKAVVEQLVQRFESDPERWRVVLEAARDSLQASGGR</sequence>
<dbReference type="PROSITE" id="PS51257">
    <property type="entry name" value="PROKAR_LIPOPROTEIN"/>
    <property type="match status" value="1"/>
</dbReference>
<protein>
    <recommendedName>
        <fullName evidence="3">DUF4296 domain-containing protein</fullName>
    </recommendedName>
</protein>
<dbReference type="RefSeq" id="WP_068867202.1">
    <property type="nucleotide sequence ID" value="NZ_VDCI01000003.1"/>
</dbReference>
<proteinExistence type="predicted"/>
<dbReference type="AlphaFoldDB" id="A0A5C4S089"/>
<dbReference type="Proteomes" id="UP000309544">
    <property type="component" value="Unassembled WGS sequence"/>
</dbReference>